<dbReference type="STRING" id="1314674.A0A0D7BBH7"/>
<keyword evidence="4" id="KW-0812">Transmembrane</keyword>
<dbReference type="PANTHER" id="PTHR24320">
    <property type="entry name" value="RETINOL DEHYDROGENASE"/>
    <property type="match status" value="1"/>
</dbReference>
<keyword evidence="4" id="KW-0472">Membrane</keyword>
<dbReference type="GO" id="GO:0016491">
    <property type="term" value="F:oxidoreductase activity"/>
    <property type="evidence" value="ECO:0007669"/>
    <property type="project" value="UniProtKB-KW"/>
</dbReference>
<evidence type="ECO:0000256" key="4">
    <source>
        <dbReference type="SAM" id="Phobius"/>
    </source>
</evidence>
<feature type="compositionally biased region" description="Basic and acidic residues" evidence="3">
    <location>
        <begin position="405"/>
        <end position="421"/>
    </location>
</feature>
<name>A0A0D7BBH7_9AGAR</name>
<proteinExistence type="inferred from homology"/>
<feature type="region of interest" description="Disordered" evidence="3">
    <location>
        <begin position="454"/>
        <end position="479"/>
    </location>
</feature>
<evidence type="ECO:0008006" key="7">
    <source>
        <dbReference type="Google" id="ProtNLM"/>
    </source>
</evidence>
<comment type="similarity">
    <text evidence="1">Belongs to the short-chain dehydrogenases/reductases (SDR) family.</text>
</comment>
<evidence type="ECO:0000256" key="1">
    <source>
        <dbReference type="ARBA" id="ARBA00006484"/>
    </source>
</evidence>
<dbReference type="InterPro" id="IPR036291">
    <property type="entry name" value="NAD(P)-bd_dom_sf"/>
</dbReference>
<feature type="transmembrane region" description="Helical" evidence="4">
    <location>
        <begin position="48"/>
        <end position="71"/>
    </location>
</feature>
<dbReference type="AlphaFoldDB" id="A0A0D7BBH7"/>
<organism evidence="5 6">
    <name type="scientific">Cylindrobasidium torrendii FP15055 ss-10</name>
    <dbReference type="NCBI Taxonomy" id="1314674"/>
    <lineage>
        <taxon>Eukaryota</taxon>
        <taxon>Fungi</taxon>
        <taxon>Dikarya</taxon>
        <taxon>Basidiomycota</taxon>
        <taxon>Agaricomycotina</taxon>
        <taxon>Agaricomycetes</taxon>
        <taxon>Agaricomycetidae</taxon>
        <taxon>Agaricales</taxon>
        <taxon>Marasmiineae</taxon>
        <taxon>Physalacriaceae</taxon>
        <taxon>Cylindrobasidium</taxon>
    </lineage>
</organism>
<feature type="compositionally biased region" description="Acidic residues" evidence="3">
    <location>
        <begin position="422"/>
        <end position="434"/>
    </location>
</feature>
<feature type="transmembrane region" description="Helical" evidence="4">
    <location>
        <begin position="19"/>
        <end position="36"/>
    </location>
</feature>
<sequence length="479" mass="51964">MVLGILDAVYHSAYFPSNYFPHILVSGTLGLALRTISQGRKTNRDRDLHARVILMTGAFTPLGMTVMANLAGRGAHVIALTEGNVANPQSQSSILVDLLRDTTKNEEIYAEHCDLYDPSSIKDFVTKFMSQDKHRIDVVLLLHEYQHLGPFKALTTSKEDLELERQTLSLASFHLVTTLLPGLLLAPPERDIRIISAVNRFYAAAATARFSIPFSAFSTSNATAPTTDPVFVAEGTRALKTVIFMRHLQRVLDALPTAQIPKTDAASSHIPVVSAASQKSNIVAVSVSPGLSRVATVAPLLNADWTSPFGFSYFGLFLYLALQLILRLTTKSAASAMQTILHAIFLPTPFKVIPPIPDENAESAGPIDRSLLEIPEEVLKPGALYAECSVVKLVVPALPPAPQVEEDKPQPDTKGKGKAGEEEPTLDIPDDGEFGGEAMGRAVWESYEAAVKVWQKRHPKEDTRPPAESNSDGPKSAST</sequence>
<evidence type="ECO:0000313" key="6">
    <source>
        <dbReference type="Proteomes" id="UP000054007"/>
    </source>
</evidence>
<dbReference type="SUPFAM" id="SSF51735">
    <property type="entry name" value="NAD(P)-binding Rossmann-fold domains"/>
    <property type="match status" value="1"/>
</dbReference>
<keyword evidence="2" id="KW-0560">Oxidoreductase</keyword>
<dbReference type="Proteomes" id="UP000054007">
    <property type="component" value="Unassembled WGS sequence"/>
</dbReference>
<evidence type="ECO:0000256" key="3">
    <source>
        <dbReference type="SAM" id="MobiDB-lite"/>
    </source>
</evidence>
<keyword evidence="4" id="KW-1133">Transmembrane helix</keyword>
<feature type="region of interest" description="Disordered" evidence="3">
    <location>
        <begin position="401"/>
        <end position="440"/>
    </location>
</feature>
<dbReference type="Gene3D" id="3.40.50.720">
    <property type="entry name" value="NAD(P)-binding Rossmann-like Domain"/>
    <property type="match status" value="1"/>
</dbReference>
<accession>A0A0D7BBH7</accession>
<protein>
    <recommendedName>
        <fullName evidence="7">Ketoreductase (KR) domain-containing protein</fullName>
    </recommendedName>
</protein>
<reference evidence="5 6" key="1">
    <citation type="journal article" date="2015" name="Fungal Genet. Biol.">
        <title>Evolution of novel wood decay mechanisms in Agaricales revealed by the genome sequences of Fistulina hepatica and Cylindrobasidium torrendii.</title>
        <authorList>
            <person name="Floudas D."/>
            <person name="Held B.W."/>
            <person name="Riley R."/>
            <person name="Nagy L.G."/>
            <person name="Koehler G."/>
            <person name="Ransdell A.S."/>
            <person name="Younus H."/>
            <person name="Chow J."/>
            <person name="Chiniquy J."/>
            <person name="Lipzen A."/>
            <person name="Tritt A."/>
            <person name="Sun H."/>
            <person name="Haridas S."/>
            <person name="LaButti K."/>
            <person name="Ohm R.A."/>
            <person name="Kues U."/>
            <person name="Blanchette R.A."/>
            <person name="Grigoriev I.V."/>
            <person name="Minto R.E."/>
            <person name="Hibbett D.S."/>
        </authorList>
    </citation>
    <scope>NUCLEOTIDE SEQUENCE [LARGE SCALE GENOMIC DNA]</scope>
    <source>
        <strain evidence="5 6">FP15055 ss-10</strain>
    </source>
</reference>
<evidence type="ECO:0000313" key="5">
    <source>
        <dbReference type="EMBL" id="KIY67877.1"/>
    </source>
</evidence>
<feature type="compositionally biased region" description="Polar residues" evidence="3">
    <location>
        <begin position="468"/>
        <end position="479"/>
    </location>
</feature>
<dbReference type="PANTHER" id="PTHR24320:SF152">
    <property type="entry name" value="SHORT-CHAIN DEHYDROGENASE_REDUCTASE FAMILY PROTEIN"/>
    <property type="match status" value="1"/>
</dbReference>
<evidence type="ECO:0000256" key="2">
    <source>
        <dbReference type="ARBA" id="ARBA00023002"/>
    </source>
</evidence>
<keyword evidence="6" id="KW-1185">Reference proteome</keyword>
<gene>
    <name evidence="5" type="ORF">CYLTODRAFT_490280</name>
</gene>
<dbReference type="EMBL" id="KN880515">
    <property type="protein sequence ID" value="KIY67877.1"/>
    <property type="molecule type" value="Genomic_DNA"/>
</dbReference>
<dbReference type="OrthoDB" id="191979at2759"/>